<gene>
    <name evidence="2" type="primary">Necator_chrV.g19280</name>
    <name evidence="2" type="ORF">RB195_014488</name>
</gene>
<protein>
    <submittedName>
        <fullName evidence="2">Uncharacterized protein</fullName>
    </submittedName>
</protein>
<comment type="caution">
    <text evidence="2">The sequence shown here is derived from an EMBL/GenBank/DDBJ whole genome shotgun (WGS) entry which is preliminary data.</text>
</comment>
<name>A0ABR1E0A2_NECAM</name>
<sequence length="94" mass="10835">MSFDWSHREYYVDDAGHYASPVFNSSRDYNNDTVPRKQAPSLRRHSTCRPTTALYLPHKKPKSTFRSVADDHCFGHPQLAKRDDGLSRILVARS</sequence>
<evidence type="ECO:0000313" key="3">
    <source>
        <dbReference type="Proteomes" id="UP001303046"/>
    </source>
</evidence>
<dbReference type="Proteomes" id="UP001303046">
    <property type="component" value="Unassembled WGS sequence"/>
</dbReference>
<feature type="region of interest" description="Disordered" evidence="1">
    <location>
        <begin position="25"/>
        <end position="46"/>
    </location>
</feature>
<organism evidence="2 3">
    <name type="scientific">Necator americanus</name>
    <name type="common">Human hookworm</name>
    <dbReference type="NCBI Taxonomy" id="51031"/>
    <lineage>
        <taxon>Eukaryota</taxon>
        <taxon>Metazoa</taxon>
        <taxon>Ecdysozoa</taxon>
        <taxon>Nematoda</taxon>
        <taxon>Chromadorea</taxon>
        <taxon>Rhabditida</taxon>
        <taxon>Rhabditina</taxon>
        <taxon>Rhabditomorpha</taxon>
        <taxon>Strongyloidea</taxon>
        <taxon>Ancylostomatidae</taxon>
        <taxon>Bunostominae</taxon>
        <taxon>Necator</taxon>
    </lineage>
</organism>
<keyword evidence="3" id="KW-1185">Reference proteome</keyword>
<evidence type="ECO:0000256" key="1">
    <source>
        <dbReference type="SAM" id="MobiDB-lite"/>
    </source>
</evidence>
<accession>A0ABR1E0A2</accession>
<dbReference type="EMBL" id="JAVFWL010000005">
    <property type="protein sequence ID" value="KAK6756132.1"/>
    <property type="molecule type" value="Genomic_DNA"/>
</dbReference>
<evidence type="ECO:0000313" key="2">
    <source>
        <dbReference type="EMBL" id="KAK6756132.1"/>
    </source>
</evidence>
<reference evidence="2 3" key="1">
    <citation type="submission" date="2023-08" db="EMBL/GenBank/DDBJ databases">
        <title>A Necator americanus chromosomal reference genome.</title>
        <authorList>
            <person name="Ilik V."/>
            <person name="Petrzelkova K.J."/>
            <person name="Pardy F."/>
            <person name="Fuh T."/>
            <person name="Niatou-Singa F.S."/>
            <person name="Gouil Q."/>
            <person name="Baker L."/>
            <person name="Ritchie M.E."/>
            <person name="Jex A.R."/>
            <person name="Gazzola D."/>
            <person name="Li H."/>
            <person name="Toshio Fujiwara R."/>
            <person name="Zhan B."/>
            <person name="Aroian R.V."/>
            <person name="Pafco B."/>
            <person name="Schwarz E.M."/>
        </authorList>
    </citation>
    <scope>NUCLEOTIDE SEQUENCE [LARGE SCALE GENOMIC DNA]</scope>
    <source>
        <strain evidence="2 3">Aroian</strain>
        <tissue evidence="2">Whole animal</tissue>
    </source>
</reference>
<proteinExistence type="predicted"/>